<feature type="chain" id="PRO_5016442227" evidence="1">
    <location>
        <begin position="27"/>
        <end position="153"/>
    </location>
</feature>
<reference evidence="2 3" key="1">
    <citation type="submission" date="2016-12" db="EMBL/GenBank/DDBJ databases">
        <title>The genomes of Aspergillus section Nigri reveals drivers in fungal speciation.</title>
        <authorList>
            <consortium name="DOE Joint Genome Institute"/>
            <person name="Vesth T.C."/>
            <person name="Nybo J."/>
            <person name="Theobald S."/>
            <person name="Brandl J."/>
            <person name="Frisvad J.C."/>
            <person name="Nielsen K.F."/>
            <person name="Lyhne E.K."/>
            <person name="Kogle M.E."/>
            <person name="Kuo A."/>
            <person name="Riley R."/>
            <person name="Clum A."/>
            <person name="Nolan M."/>
            <person name="Lipzen A."/>
            <person name="Salamov A."/>
            <person name="Henrissat B."/>
            <person name="Wiebenga A."/>
            <person name="De Vries R.P."/>
            <person name="Grigoriev I.V."/>
            <person name="Mortensen U.H."/>
            <person name="Andersen M.R."/>
            <person name="Baker S.E."/>
        </authorList>
    </citation>
    <scope>NUCLEOTIDE SEQUENCE [LARGE SCALE GENOMIC DNA]</scope>
    <source>
        <strain evidence="2 3">JOP 1030-1</strain>
    </source>
</reference>
<sequence length="153" mass="17353">MAQVPGSHLSHPISSLCFSLTVIVQAFVDDKSHIIPRSDKTKRRTGTLLYRSTVGNFGLQYKDLEAWSLVVEGRSKCQDFSLPRRQVTTTANLFEHSRRQYEQRPITRPCNFTYSARETTIGQSPLSTKNCSILLLCPRNSIAVQQLVRFLPP</sequence>
<evidence type="ECO:0000256" key="1">
    <source>
        <dbReference type="SAM" id="SignalP"/>
    </source>
</evidence>
<evidence type="ECO:0000313" key="3">
    <source>
        <dbReference type="Proteomes" id="UP000248349"/>
    </source>
</evidence>
<protein>
    <submittedName>
        <fullName evidence="2">Uncharacterized protein</fullName>
    </submittedName>
</protein>
<dbReference type="RefSeq" id="XP_025426475.1">
    <property type="nucleotide sequence ID" value="XM_025571080.1"/>
</dbReference>
<organism evidence="2 3">
    <name type="scientific">Aspergillus saccharolyticus JOP 1030-1</name>
    <dbReference type="NCBI Taxonomy" id="1450539"/>
    <lineage>
        <taxon>Eukaryota</taxon>
        <taxon>Fungi</taxon>
        <taxon>Dikarya</taxon>
        <taxon>Ascomycota</taxon>
        <taxon>Pezizomycotina</taxon>
        <taxon>Eurotiomycetes</taxon>
        <taxon>Eurotiomycetidae</taxon>
        <taxon>Eurotiales</taxon>
        <taxon>Aspergillaceae</taxon>
        <taxon>Aspergillus</taxon>
        <taxon>Aspergillus subgen. Circumdati</taxon>
    </lineage>
</organism>
<feature type="signal peptide" evidence="1">
    <location>
        <begin position="1"/>
        <end position="26"/>
    </location>
</feature>
<dbReference type="Proteomes" id="UP000248349">
    <property type="component" value="Unassembled WGS sequence"/>
</dbReference>
<dbReference type="GeneID" id="37072308"/>
<keyword evidence="3" id="KW-1185">Reference proteome</keyword>
<evidence type="ECO:0000313" key="2">
    <source>
        <dbReference type="EMBL" id="PYH40493.1"/>
    </source>
</evidence>
<dbReference type="AlphaFoldDB" id="A0A318Z6Z0"/>
<gene>
    <name evidence="2" type="ORF">BP01DRAFT_210867</name>
</gene>
<proteinExistence type="predicted"/>
<dbReference type="EMBL" id="KZ821284">
    <property type="protein sequence ID" value="PYH40493.1"/>
    <property type="molecule type" value="Genomic_DNA"/>
</dbReference>
<accession>A0A318Z6Z0</accession>
<name>A0A318Z6Z0_9EURO</name>
<keyword evidence="1" id="KW-0732">Signal</keyword>